<dbReference type="PROSITE" id="PS50848">
    <property type="entry name" value="START"/>
    <property type="match status" value="1"/>
</dbReference>
<dbReference type="Proteomes" id="UP000007350">
    <property type="component" value="Unassembled WGS sequence"/>
</dbReference>
<dbReference type="InterPro" id="IPR051213">
    <property type="entry name" value="START_lipid_transfer"/>
</dbReference>
<gene>
    <name evidence="3" type="ORF">MOQ_000242</name>
</gene>
<protein>
    <recommendedName>
        <fullName evidence="2">START domain-containing protein</fullName>
    </recommendedName>
</protein>
<dbReference type="Gene3D" id="3.30.530.20">
    <property type="match status" value="1"/>
</dbReference>
<dbReference type="OrthoDB" id="263228at2759"/>
<evidence type="ECO:0000256" key="1">
    <source>
        <dbReference type="SAM" id="MobiDB-lite"/>
    </source>
</evidence>
<evidence type="ECO:0000259" key="2">
    <source>
        <dbReference type="PROSITE" id="PS50848"/>
    </source>
</evidence>
<dbReference type="CDD" id="cd00177">
    <property type="entry name" value="START"/>
    <property type="match status" value="1"/>
</dbReference>
<dbReference type="PANTHER" id="PTHR19308">
    <property type="entry name" value="PHOSPHATIDYLCHOLINE TRANSFER PROTEIN"/>
    <property type="match status" value="1"/>
</dbReference>
<dbReference type="GO" id="GO:0008289">
    <property type="term" value="F:lipid binding"/>
    <property type="evidence" value="ECO:0007669"/>
    <property type="project" value="InterPro"/>
</dbReference>
<feature type="region of interest" description="Disordered" evidence="1">
    <location>
        <begin position="300"/>
        <end position="341"/>
    </location>
</feature>
<dbReference type="InterPro" id="IPR023393">
    <property type="entry name" value="START-like_dom_sf"/>
</dbReference>
<dbReference type="InterPro" id="IPR002913">
    <property type="entry name" value="START_lipid-bd_dom"/>
</dbReference>
<feature type="compositionally biased region" description="Polar residues" evidence="1">
    <location>
        <begin position="305"/>
        <end position="314"/>
    </location>
</feature>
<dbReference type="AlphaFoldDB" id="K2MWA9"/>
<feature type="domain" description="START" evidence="2">
    <location>
        <begin position="96"/>
        <end position="247"/>
    </location>
</feature>
<dbReference type="Pfam" id="PF01852">
    <property type="entry name" value="START"/>
    <property type="match status" value="1"/>
</dbReference>
<evidence type="ECO:0000313" key="4">
    <source>
        <dbReference type="Proteomes" id="UP000007350"/>
    </source>
</evidence>
<feature type="compositionally biased region" description="Polar residues" evidence="1">
    <location>
        <begin position="326"/>
        <end position="341"/>
    </location>
</feature>
<dbReference type="GO" id="GO:0005737">
    <property type="term" value="C:cytoplasm"/>
    <property type="evidence" value="ECO:0007669"/>
    <property type="project" value="UniProtKB-ARBA"/>
</dbReference>
<organism evidence="3 4">
    <name type="scientific">Trypanosoma cruzi marinkellei</name>
    <dbReference type="NCBI Taxonomy" id="85056"/>
    <lineage>
        <taxon>Eukaryota</taxon>
        <taxon>Discoba</taxon>
        <taxon>Euglenozoa</taxon>
        <taxon>Kinetoplastea</taxon>
        <taxon>Metakinetoplastina</taxon>
        <taxon>Trypanosomatida</taxon>
        <taxon>Trypanosomatidae</taxon>
        <taxon>Trypanosoma</taxon>
        <taxon>Schizotrypanum</taxon>
    </lineage>
</organism>
<reference evidence="3 4" key="1">
    <citation type="journal article" date="2012" name="BMC Genomics">
        <title>Comparative genomic analysis of human infective Trypanosoma cruzi lineages with the bat-restricted subspecies T. cruzi marinkellei.</title>
        <authorList>
            <person name="Franzen O."/>
            <person name="Talavera-Lopez C."/>
            <person name="Ochaya S."/>
            <person name="Butler C.E."/>
            <person name="Messenger L.A."/>
            <person name="Lewis M.D."/>
            <person name="Llewellyn M.S."/>
            <person name="Marinkelle C.J."/>
            <person name="Tyler K.M."/>
            <person name="Miles M.A."/>
            <person name="Andersson B."/>
        </authorList>
    </citation>
    <scope>NUCLEOTIDE SEQUENCE [LARGE SCALE GENOMIC DNA]</scope>
    <source>
        <strain evidence="3 4">B7</strain>
    </source>
</reference>
<accession>K2MWA9</accession>
<name>K2MWA9_TRYCR</name>
<comment type="caution">
    <text evidence="3">The sequence shown here is derived from an EMBL/GenBank/DDBJ whole genome shotgun (WGS) entry which is preliminary data.</text>
</comment>
<evidence type="ECO:0000313" key="3">
    <source>
        <dbReference type="EMBL" id="EKF39523.1"/>
    </source>
</evidence>
<dbReference type="SUPFAM" id="SSF55961">
    <property type="entry name" value="Bet v1-like"/>
    <property type="match status" value="1"/>
</dbReference>
<dbReference type="PANTHER" id="PTHR19308:SF14">
    <property type="entry name" value="START DOMAIN-CONTAINING PROTEIN"/>
    <property type="match status" value="1"/>
</dbReference>
<dbReference type="EMBL" id="AHKC01000935">
    <property type="protein sequence ID" value="EKF39523.1"/>
    <property type="molecule type" value="Genomic_DNA"/>
</dbReference>
<proteinExistence type="predicted"/>
<sequence length="363" mass="40373">MAYLVRKTAVFSSPLGFASHKRGVPDNDEGLYREAVNFSDVEQLLLADAPATGFKLIAQDEECGISLHSRPVEDCPMHLMRAEVELPCRPAEVLAYLNVSTRRRWDDYIAELRSVRILPRPDGLLGDSNVVDVDSVAELQLQPGQRRVALYYMAIHTPILLVQNRDFEMVVAEEVRRDGTVWVKAFSTPFGYVEPLDPRQSKYVRGLMLFSGILARPVINDKGKMESHVSYVALVHPMGLVPSVLVNVVLGAQLNALKRLQRFILQHPLCTLATEMAGKETEHRTGAECSGKAVIDDRVREAAGSPSTDQSAANVSVRKKGENRNDGGNSKTNEAARGQINSQIRRRFASLRDRLRGFLQSKL</sequence>
<keyword evidence="4" id="KW-1185">Reference proteome</keyword>